<dbReference type="GO" id="GO:0016787">
    <property type="term" value="F:hydrolase activity"/>
    <property type="evidence" value="ECO:0007669"/>
    <property type="project" value="InterPro"/>
</dbReference>
<dbReference type="PANTHER" id="PTHR43143:SF1">
    <property type="entry name" value="SERINE_THREONINE-PROTEIN PHOSPHATASE CPPED1"/>
    <property type="match status" value="1"/>
</dbReference>
<sequence length="367" mass="40042">MTTGFNSKWKPQGRVVPGLGAPSEWKGPFYFAVLADPQLGLLENNESWAEELRLLRMAVRELNRLKPAFAVVVGDLVQQPPVASAADRDSAKSSVRLKQIGDFQEALGELDSGIPLMCAAGNHDVGNSPSSFSLERHIDAFGEDYFAWDFGGVRFIVLNSSVYWDPVGGGGGGVEALAEQQAWLERELETLQTRDGKEDKKETAKVPRAVVFSHHPFFLDSVDEEGGAAMGDLCIFGKSIPRSYFHIPKERRVPVLDKMREAGVRHVFSGHCHWNHEKVSEGIEQVVTSAVGMQLCSPSFPGKSGFRLVRVDEGSGIRHAFFAFEDLTALSSLSDADAAIDAALPPSTDPSYVNPAEPRPSIAPKYC</sequence>
<accession>A0A0G4GHA0</accession>
<dbReference type="EMBL" id="CDMZ01001214">
    <property type="protein sequence ID" value="CEM29138.1"/>
    <property type="molecule type" value="Genomic_DNA"/>
</dbReference>
<name>A0A0G4GHA0_9ALVE</name>
<evidence type="ECO:0000313" key="3">
    <source>
        <dbReference type="EMBL" id="CEM29138.1"/>
    </source>
</evidence>
<dbReference type="Pfam" id="PF00149">
    <property type="entry name" value="Metallophos"/>
    <property type="match status" value="1"/>
</dbReference>
<gene>
    <name evidence="3" type="ORF">Cvel_4719</name>
</gene>
<reference evidence="3" key="1">
    <citation type="submission" date="2014-11" db="EMBL/GenBank/DDBJ databases">
        <authorList>
            <person name="Otto D Thomas"/>
            <person name="Naeem Raeece"/>
        </authorList>
    </citation>
    <scope>NUCLEOTIDE SEQUENCE</scope>
</reference>
<protein>
    <recommendedName>
        <fullName evidence="2">Calcineurin-like phosphoesterase domain-containing protein</fullName>
    </recommendedName>
</protein>
<dbReference type="InterPro" id="IPR029052">
    <property type="entry name" value="Metallo-depent_PP-like"/>
</dbReference>
<dbReference type="InterPro" id="IPR051918">
    <property type="entry name" value="STPP_CPPED1"/>
</dbReference>
<dbReference type="SUPFAM" id="SSF56300">
    <property type="entry name" value="Metallo-dependent phosphatases"/>
    <property type="match status" value="1"/>
</dbReference>
<dbReference type="AlphaFoldDB" id="A0A0G4GHA0"/>
<dbReference type="PhylomeDB" id="A0A0G4GHA0"/>
<evidence type="ECO:0000256" key="1">
    <source>
        <dbReference type="SAM" id="MobiDB-lite"/>
    </source>
</evidence>
<dbReference type="Gene3D" id="3.60.21.10">
    <property type="match status" value="1"/>
</dbReference>
<feature type="domain" description="Calcineurin-like phosphoesterase" evidence="2">
    <location>
        <begin position="31"/>
        <end position="273"/>
    </location>
</feature>
<proteinExistence type="predicted"/>
<evidence type="ECO:0000259" key="2">
    <source>
        <dbReference type="Pfam" id="PF00149"/>
    </source>
</evidence>
<dbReference type="InterPro" id="IPR004843">
    <property type="entry name" value="Calcineurin-like_PHP"/>
</dbReference>
<organism evidence="3">
    <name type="scientific">Chromera velia CCMP2878</name>
    <dbReference type="NCBI Taxonomy" id="1169474"/>
    <lineage>
        <taxon>Eukaryota</taxon>
        <taxon>Sar</taxon>
        <taxon>Alveolata</taxon>
        <taxon>Colpodellida</taxon>
        <taxon>Chromeraceae</taxon>
        <taxon>Chromera</taxon>
    </lineage>
</organism>
<dbReference type="PANTHER" id="PTHR43143">
    <property type="entry name" value="METALLOPHOSPHOESTERASE, CALCINEURIN SUPERFAMILY"/>
    <property type="match status" value="1"/>
</dbReference>
<feature type="region of interest" description="Disordered" evidence="1">
    <location>
        <begin position="347"/>
        <end position="367"/>
    </location>
</feature>
<dbReference type="VEuPathDB" id="CryptoDB:Cvel_4719"/>